<organism evidence="1 2">
    <name type="scientific">Senna tora</name>
    <dbReference type="NCBI Taxonomy" id="362788"/>
    <lineage>
        <taxon>Eukaryota</taxon>
        <taxon>Viridiplantae</taxon>
        <taxon>Streptophyta</taxon>
        <taxon>Embryophyta</taxon>
        <taxon>Tracheophyta</taxon>
        <taxon>Spermatophyta</taxon>
        <taxon>Magnoliopsida</taxon>
        <taxon>eudicotyledons</taxon>
        <taxon>Gunneridae</taxon>
        <taxon>Pentapetalae</taxon>
        <taxon>rosids</taxon>
        <taxon>fabids</taxon>
        <taxon>Fabales</taxon>
        <taxon>Fabaceae</taxon>
        <taxon>Caesalpinioideae</taxon>
        <taxon>Cassia clade</taxon>
        <taxon>Senna</taxon>
    </lineage>
</organism>
<name>A0A834WIY4_9FABA</name>
<comment type="caution">
    <text evidence="1">The sequence shown here is derived from an EMBL/GenBank/DDBJ whole genome shotgun (WGS) entry which is preliminary data.</text>
</comment>
<protein>
    <submittedName>
        <fullName evidence="1">Uncharacterized protein</fullName>
    </submittedName>
</protein>
<proteinExistence type="predicted"/>
<keyword evidence="2" id="KW-1185">Reference proteome</keyword>
<evidence type="ECO:0000313" key="1">
    <source>
        <dbReference type="EMBL" id="KAF7821121.1"/>
    </source>
</evidence>
<dbReference type="Proteomes" id="UP000634136">
    <property type="component" value="Unassembled WGS sequence"/>
</dbReference>
<dbReference type="EMBL" id="JAAIUW010000008">
    <property type="protein sequence ID" value="KAF7821121.1"/>
    <property type="molecule type" value="Genomic_DNA"/>
</dbReference>
<sequence length="37" mass="4142">MIPAKLEAPTLRVSSYEITKNQVAAEVDPDIIEELKE</sequence>
<reference evidence="1" key="1">
    <citation type="submission" date="2020-09" db="EMBL/GenBank/DDBJ databases">
        <title>Genome-Enabled Discovery of Anthraquinone Biosynthesis in Senna tora.</title>
        <authorList>
            <person name="Kang S.-H."/>
            <person name="Pandey R.P."/>
            <person name="Lee C.-M."/>
            <person name="Sim J.-S."/>
            <person name="Jeong J.-T."/>
            <person name="Choi B.-S."/>
            <person name="Jung M."/>
            <person name="Ginzburg D."/>
            <person name="Zhao K."/>
            <person name="Won S.Y."/>
            <person name="Oh T.-J."/>
            <person name="Yu Y."/>
            <person name="Kim N.-H."/>
            <person name="Lee O.R."/>
            <person name="Lee T.-H."/>
            <person name="Bashyal P."/>
            <person name="Kim T.-S."/>
            <person name="Lee W.-H."/>
            <person name="Kawkins C."/>
            <person name="Kim C.-K."/>
            <person name="Kim J.S."/>
            <person name="Ahn B.O."/>
            <person name="Rhee S.Y."/>
            <person name="Sohng J.K."/>
        </authorList>
    </citation>
    <scope>NUCLEOTIDE SEQUENCE</scope>
    <source>
        <tissue evidence="1">Leaf</tissue>
    </source>
</reference>
<gene>
    <name evidence="1" type="ORF">G2W53_026576</name>
</gene>
<dbReference type="AlphaFoldDB" id="A0A834WIY4"/>
<evidence type="ECO:0000313" key="2">
    <source>
        <dbReference type="Proteomes" id="UP000634136"/>
    </source>
</evidence>
<accession>A0A834WIY4</accession>